<keyword evidence="5 6" id="KW-0472">Membrane</keyword>
<evidence type="ECO:0000256" key="4">
    <source>
        <dbReference type="ARBA" id="ARBA00022989"/>
    </source>
</evidence>
<sequence length="497" mass="56216">MADNPAHEKFNIIEQDNNSMKLSNESPIQELSILPLDPVKEKALLRKLDWHVLPMITILYMLCFVDRINIGNARIQGLENDLGMKGSDYNVALFIFFIPYILCEVPSNMLLKRVKPSTWLSMLMFSWGVITMCQGFTRSYASLVVCRFLLGLFEAGFVPGSFYLISMYYKRYEMQWRFSLFFTGSILSGAWAGLLAYGLAHMAGIGGYNGWRWIFIIEGLLTIAVSLISKFFIADWPHEAKFLNAEEREILARRLQEDTGDAKMDHYDGKAARRIWRDWKMYIGTVMYFGVVNTGYSTSFFTPTILNQLGFTAIRAQVMSIPVYFAAAVCALVVALLTDGLKHRYSLCMIGVLVGTVGYSLLLAQQVLAVSVRYFAVYLITCGGYITQPVVVAWLANNEAGHYKRAVSSAFQISVGNIGGIIASNIYLSWQAPTYVIGYAVSLGLLWLCGLACTIFLVGLWWENRLRDQGKRDHRQQLPPEEIANLGDDHPRFRFTY</sequence>
<evidence type="ECO:0000256" key="1">
    <source>
        <dbReference type="ARBA" id="ARBA00004141"/>
    </source>
</evidence>
<dbReference type="FunFam" id="1.20.1250.20:FF:000034">
    <property type="entry name" value="MFS general substrate transporter"/>
    <property type="match status" value="1"/>
</dbReference>
<dbReference type="Gene3D" id="1.20.1250.20">
    <property type="entry name" value="MFS general substrate transporter like domains"/>
    <property type="match status" value="2"/>
</dbReference>
<feature type="transmembrane region" description="Helical" evidence="6">
    <location>
        <begin position="345"/>
        <end position="363"/>
    </location>
</feature>
<evidence type="ECO:0000256" key="3">
    <source>
        <dbReference type="ARBA" id="ARBA00022692"/>
    </source>
</evidence>
<dbReference type="GO" id="GO:0016020">
    <property type="term" value="C:membrane"/>
    <property type="evidence" value="ECO:0007669"/>
    <property type="project" value="UniProtKB-SubCell"/>
</dbReference>
<feature type="domain" description="Major facilitator superfamily (MFS) profile" evidence="7">
    <location>
        <begin position="52"/>
        <end position="467"/>
    </location>
</feature>
<evidence type="ECO:0000256" key="5">
    <source>
        <dbReference type="ARBA" id="ARBA00023136"/>
    </source>
</evidence>
<dbReference type="FunFam" id="1.20.1250.20:FF:000068">
    <property type="entry name" value="MFS general substrate transporter"/>
    <property type="match status" value="1"/>
</dbReference>
<evidence type="ECO:0000256" key="6">
    <source>
        <dbReference type="SAM" id="Phobius"/>
    </source>
</evidence>
<dbReference type="Pfam" id="PF07690">
    <property type="entry name" value="MFS_1"/>
    <property type="match status" value="1"/>
</dbReference>
<accession>A0A8H3FZC2</accession>
<dbReference type="GO" id="GO:0022857">
    <property type="term" value="F:transmembrane transporter activity"/>
    <property type="evidence" value="ECO:0007669"/>
    <property type="project" value="InterPro"/>
</dbReference>
<feature type="transmembrane region" description="Helical" evidence="6">
    <location>
        <begin position="321"/>
        <end position="338"/>
    </location>
</feature>
<dbReference type="OrthoDB" id="19923at2759"/>
<dbReference type="AlphaFoldDB" id="A0A8H3FZC2"/>
<dbReference type="InterPro" id="IPR036259">
    <property type="entry name" value="MFS_trans_sf"/>
</dbReference>
<dbReference type="PROSITE" id="PS50850">
    <property type="entry name" value="MFS"/>
    <property type="match status" value="1"/>
</dbReference>
<feature type="transmembrane region" description="Helical" evidence="6">
    <location>
        <begin position="409"/>
        <end position="430"/>
    </location>
</feature>
<feature type="transmembrane region" description="Helical" evidence="6">
    <location>
        <begin position="90"/>
        <end position="111"/>
    </location>
</feature>
<keyword evidence="9" id="KW-1185">Reference proteome</keyword>
<keyword evidence="3 6" id="KW-0812">Transmembrane</keyword>
<dbReference type="InterPro" id="IPR011701">
    <property type="entry name" value="MFS"/>
</dbReference>
<dbReference type="InterPro" id="IPR020846">
    <property type="entry name" value="MFS_dom"/>
</dbReference>
<dbReference type="SUPFAM" id="SSF103473">
    <property type="entry name" value="MFS general substrate transporter"/>
    <property type="match status" value="1"/>
</dbReference>
<gene>
    <name evidence="8" type="ORF">GOMPHAMPRED_005601</name>
</gene>
<name>A0A8H3FZC2_9LECA</name>
<feature type="transmembrane region" description="Helical" evidence="6">
    <location>
        <begin position="178"/>
        <end position="199"/>
    </location>
</feature>
<comment type="caution">
    <text evidence="8">The sequence shown here is derived from an EMBL/GenBank/DDBJ whole genome shotgun (WGS) entry which is preliminary data.</text>
</comment>
<dbReference type="Proteomes" id="UP000664169">
    <property type="component" value="Unassembled WGS sequence"/>
</dbReference>
<dbReference type="EMBL" id="CAJPDQ010000035">
    <property type="protein sequence ID" value="CAF9930246.1"/>
    <property type="molecule type" value="Genomic_DNA"/>
</dbReference>
<feature type="transmembrane region" description="Helical" evidence="6">
    <location>
        <begin position="118"/>
        <end position="137"/>
    </location>
</feature>
<feature type="transmembrane region" description="Helical" evidence="6">
    <location>
        <begin position="211"/>
        <end position="233"/>
    </location>
</feature>
<feature type="transmembrane region" description="Helical" evidence="6">
    <location>
        <begin position="50"/>
        <end position="70"/>
    </location>
</feature>
<feature type="transmembrane region" description="Helical" evidence="6">
    <location>
        <begin position="281"/>
        <end position="301"/>
    </location>
</feature>
<comment type="subcellular location">
    <subcellularLocation>
        <location evidence="1">Membrane</location>
        <topology evidence="1">Multi-pass membrane protein</topology>
    </subcellularLocation>
</comment>
<dbReference type="PANTHER" id="PTHR43791:SF52">
    <property type="entry name" value="TRANSPORTER, PUTATIVE (AFU_ORTHOLOGUE AFUA_1G11820)-RELATED"/>
    <property type="match status" value="1"/>
</dbReference>
<keyword evidence="2" id="KW-0813">Transport</keyword>
<keyword evidence="4 6" id="KW-1133">Transmembrane helix</keyword>
<evidence type="ECO:0000313" key="9">
    <source>
        <dbReference type="Proteomes" id="UP000664169"/>
    </source>
</evidence>
<feature type="transmembrane region" description="Helical" evidence="6">
    <location>
        <begin position="375"/>
        <end position="397"/>
    </location>
</feature>
<evidence type="ECO:0000259" key="7">
    <source>
        <dbReference type="PROSITE" id="PS50850"/>
    </source>
</evidence>
<proteinExistence type="predicted"/>
<reference evidence="8" key="1">
    <citation type="submission" date="2021-03" db="EMBL/GenBank/DDBJ databases">
        <authorList>
            <person name="Tagirdzhanova G."/>
        </authorList>
    </citation>
    <scope>NUCLEOTIDE SEQUENCE</scope>
</reference>
<feature type="transmembrane region" description="Helical" evidence="6">
    <location>
        <begin position="149"/>
        <end position="166"/>
    </location>
</feature>
<evidence type="ECO:0000313" key="8">
    <source>
        <dbReference type="EMBL" id="CAF9930246.1"/>
    </source>
</evidence>
<protein>
    <recommendedName>
        <fullName evidence="7">Major facilitator superfamily (MFS) profile domain-containing protein</fullName>
    </recommendedName>
</protein>
<organism evidence="8 9">
    <name type="scientific">Gomphillus americanus</name>
    <dbReference type="NCBI Taxonomy" id="1940652"/>
    <lineage>
        <taxon>Eukaryota</taxon>
        <taxon>Fungi</taxon>
        <taxon>Dikarya</taxon>
        <taxon>Ascomycota</taxon>
        <taxon>Pezizomycotina</taxon>
        <taxon>Lecanoromycetes</taxon>
        <taxon>OSLEUM clade</taxon>
        <taxon>Ostropomycetidae</taxon>
        <taxon>Ostropales</taxon>
        <taxon>Graphidaceae</taxon>
        <taxon>Gomphilloideae</taxon>
        <taxon>Gomphillus</taxon>
    </lineage>
</organism>
<evidence type="ECO:0000256" key="2">
    <source>
        <dbReference type="ARBA" id="ARBA00022448"/>
    </source>
</evidence>
<feature type="transmembrane region" description="Helical" evidence="6">
    <location>
        <begin position="436"/>
        <end position="462"/>
    </location>
</feature>
<dbReference type="PANTHER" id="PTHR43791">
    <property type="entry name" value="PERMEASE-RELATED"/>
    <property type="match status" value="1"/>
</dbReference>